<keyword evidence="5" id="KW-1185">Reference proteome</keyword>
<dbReference type="Gene3D" id="3.40.50.10140">
    <property type="entry name" value="Toll/interleukin-1 receptor homology (TIR) domain"/>
    <property type="match status" value="1"/>
</dbReference>
<dbReference type="InterPro" id="IPR035897">
    <property type="entry name" value="Toll_tir_struct_dom_sf"/>
</dbReference>
<dbReference type="InterPro" id="IPR050216">
    <property type="entry name" value="LRR_domain-containing"/>
</dbReference>
<accession>A0A975B0W8</accession>
<evidence type="ECO:0000259" key="3">
    <source>
        <dbReference type="PROSITE" id="PS50104"/>
    </source>
</evidence>
<dbReference type="Gene3D" id="3.80.10.10">
    <property type="entry name" value="Ribonuclease Inhibitor"/>
    <property type="match status" value="1"/>
</dbReference>
<sequence length="474" mass="54956">MSIFISYSSKDVIYAQKIVDLLRANGEDVWFAVDSIGIGENYAESIVKAMEKSDKMIMLLSKHSIESKHVKIELNLALDNNVTIYPIRLEDILPDSNMKYYFITSQWSDLFYDDFHRLVDGFVEKIFPNKNTEIKTKKALHSVKVESDEAKMDIVSTFTVEDFIPEEYGEKSFFETDEEFIKRNLDYNYVAVSKFDLIGNNYDIQENVFTLHLDDAIPFDSINIKPEEAKALFKDTNNRQVYQKFFLENNVLVKKYYVILGESTYELTVSKEAQRKIDFQVLFEWANKFDISESVFPRNIADLTNITHLDLFGNKITEVPSELALLTNLTTLNLGNNHIEKMPKELTTLKELTIIDQRIIEKKDESAKFFDEITLDELTDRVSKKMNFTVIIEETRGSVFDIVEDPKLIIGHLVKRISTFDLVEGDIVSFINTNKLSAKIELGLVTKDKPQIMYWEDGKPKFSFYVDDALEIFK</sequence>
<keyword evidence="1" id="KW-0433">Leucine-rich repeat</keyword>
<dbReference type="PROSITE" id="PS51450">
    <property type="entry name" value="LRR"/>
    <property type="match status" value="2"/>
</dbReference>
<dbReference type="EMBL" id="CP046072">
    <property type="protein sequence ID" value="QSZ42199.1"/>
    <property type="molecule type" value="Genomic_DNA"/>
</dbReference>
<gene>
    <name evidence="4" type="ORF">GJV85_08765</name>
</gene>
<dbReference type="KEGG" id="saqt:GJV85_08765"/>
<dbReference type="Proteomes" id="UP000671852">
    <property type="component" value="Chromosome"/>
</dbReference>
<dbReference type="Pfam" id="PF12799">
    <property type="entry name" value="LRR_4"/>
    <property type="match status" value="1"/>
</dbReference>
<dbReference type="Pfam" id="PF13676">
    <property type="entry name" value="TIR_2"/>
    <property type="match status" value="1"/>
</dbReference>
<dbReference type="RefSeq" id="WP_207561016.1">
    <property type="nucleotide sequence ID" value="NZ_CP046072.1"/>
</dbReference>
<keyword evidence="2" id="KW-0677">Repeat</keyword>
<dbReference type="SUPFAM" id="SSF52200">
    <property type="entry name" value="Toll/Interleukin receptor TIR domain"/>
    <property type="match status" value="1"/>
</dbReference>
<reference evidence="4" key="1">
    <citation type="submission" date="2019-11" db="EMBL/GenBank/DDBJ databases">
        <authorList>
            <person name="Kojima H."/>
        </authorList>
    </citation>
    <scope>NUCLEOTIDE SEQUENCE</scope>
    <source>
        <strain evidence="4">H1576</strain>
    </source>
</reference>
<feature type="domain" description="TIR" evidence="3">
    <location>
        <begin position="1"/>
        <end position="114"/>
    </location>
</feature>
<dbReference type="InterPro" id="IPR032675">
    <property type="entry name" value="LRR_dom_sf"/>
</dbReference>
<dbReference type="GO" id="GO:0007165">
    <property type="term" value="P:signal transduction"/>
    <property type="evidence" value="ECO:0007669"/>
    <property type="project" value="InterPro"/>
</dbReference>
<reference evidence="4" key="2">
    <citation type="submission" date="2021-04" db="EMBL/GenBank/DDBJ databases">
        <title>Isolation and characterization of a novel species of the genus Sulfurimonas.</title>
        <authorList>
            <person name="Fukui M."/>
        </authorList>
    </citation>
    <scope>NUCLEOTIDE SEQUENCE</scope>
    <source>
        <strain evidence="4">H1576</strain>
    </source>
</reference>
<evidence type="ECO:0000256" key="2">
    <source>
        <dbReference type="ARBA" id="ARBA00022737"/>
    </source>
</evidence>
<dbReference type="InterPro" id="IPR025875">
    <property type="entry name" value="Leu-rich_rpt_4"/>
</dbReference>
<dbReference type="GO" id="GO:0005737">
    <property type="term" value="C:cytoplasm"/>
    <property type="evidence" value="ECO:0007669"/>
    <property type="project" value="TreeGrafter"/>
</dbReference>
<protein>
    <submittedName>
        <fullName evidence="4">TIR domain-containing protein</fullName>
    </submittedName>
</protein>
<evidence type="ECO:0000313" key="5">
    <source>
        <dbReference type="Proteomes" id="UP000671852"/>
    </source>
</evidence>
<proteinExistence type="predicted"/>
<dbReference type="InterPro" id="IPR001611">
    <property type="entry name" value="Leu-rich_rpt"/>
</dbReference>
<dbReference type="InterPro" id="IPR003591">
    <property type="entry name" value="Leu-rich_rpt_typical-subtyp"/>
</dbReference>
<evidence type="ECO:0000256" key="1">
    <source>
        <dbReference type="ARBA" id="ARBA00022614"/>
    </source>
</evidence>
<dbReference type="InterPro" id="IPR000157">
    <property type="entry name" value="TIR_dom"/>
</dbReference>
<evidence type="ECO:0000313" key="4">
    <source>
        <dbReference type="EMBL" id="QSZ42199.1"/>
    </source>
</evidence>
<dbReference type="PANTHER" id="PTHR48051">
    <property type="match status" value="1"/>
</dbReference>
<dbReference type="PANTHER" id="PTHR48051:SF1">
    <property type="entry name" value="RAS SUPPRESSOR PROTEIN 1"/>
    <property type="match status" value="1"/>
</dbReference>
<dbReference type="SMART" id="SM00369">
    <property type="entry name" value="LRR_TYP"/>
    <property type="match status" value="2"/>
</dbReference>
<name>A0A975B0W8_9BACT</name>
<dbReference type="PROSITE" id="PS50104">
    <property type="entry name" value="TIR"/>
    <property type="match status" value="1"/>
</dbReference>
<organism evidence="4 5">
    <name type="scientific">Sulfurimonas aquatica</name>
    <dbReference type="NCBI Taxonomy" id="2672570"/>
    <lineage>
        <taxon>Bacteria</taxon>
        <taxon>Pseudomonadati</taxon>
        <taxon>Campylobacterota</taxon>
        <taxon>Epsilonproteobacteria</taxon>
        <taxon>Campylobacterales</taxon>
        <taxon>Sulfurimonadaceae</taxon>
        <taxon>Sulfurimonas</taxon>
    </lineage>
</organism>
<dbReference type="AlphaFoldDB" id="A0A975B0W8"/>
<dbReference type="SUPFAM" id="SSF52058">
    <property type="entry name" value="L domain-like"/>
    <property type="match status" value="1"/>
</dbReference>